<proteinExistence type="predicted"/>
<gene>
    <name evidence="2" type="ORF">CFD26_108655</name>
</gene>
<dbReference type="Proteomes" id="UP000215289">
    <property type="component" value="Unassembled WGS sequence"/>
</dbReference>
<evidence type="ECO:0000256" key="1">
    <source>
        <dbReference type="SAM" id="MobiDB-lite"/>
    </source>
</evidence>
<sequence length="476" mass="53337">MLTPIRVRGRRKKIPAQNPSHDQGPKAIPSGPKGGRPLMSRQARLDSSQSKSNKRARLWAAAARPSKRRKTLSVLEALPVELIEKIFLYSLNVNLPRASPSLAAAVSSERIYRVLILLAFWNDFAPDAEDSDSAISRILRPLDYVPLQDDDREVLQTSILRCRWCTMPRLLNQFSDMTNLTIQRHWVNAGIEMTEDQQESLDRFLAREDDTSTFEGTDQDGKHYTLSITPFVAISIACQETDEQQTHQILRIKHFPEKLLLGASGEGFNDEHATYLETIRIACGLNRSDHLETDVSVPRDCLHQGIHIALVEHNTRALATLLKIDEYVFRSSATVAVAGAGGPSLPYSIPPEHFRTAVRVARNDPALFQTLLRASAESVPADDPEITEWAMNLGDSFGHWLLDLMLRLPQQIETANANPAEGAVFYLGRANGQIELARRYLRDVLSVDELPSWMEEISVDLFSQWRAVNTTAATDS</sequence>
<keyword evidence="3" id="KW-1185">Reference proteome</keyword>
<feature type="region of interest" description="Disordered" evidence="1">
    <location>
        <begin position="1"/>
        <end position="62"/>
    </location>
</feature>
<accession>A0A3R7JLM9</accession>
<evidence type="ECO:0000313" key="2">
    <source>
        <dbReference type="EMBL" id="RLM01558.1"/>
    </source>
</evidence>
<dbReference type="STRING" id="1245748.A0A3R7JLM9"/>
<organism evidence="2 3">
    <name type="scientific">Aspergillus turcosus</name>
    <dbReference type="NCBI Taxonomy" id="1245748"/>
    <lineage>
        <taxon>Eukaryota</taxon>
        <taxon>Fungi</taxon>
        <taxon>Dikarya</taxon>
        <taxon>Ascomycota</taxon>
        <taxon>Pezizomycotina</taxon>
        <taxon>Eurotiomycetes</taxon>
        <taxon>Eurotiomycetidae</taxon>
        <taxon>Eurotiales</taxon>
        <taxon>Aspergillaceae</taxon>
        <taxon>Aspergillus</taxon>
        <taxon>Aspergillus subgen. Fumigati</taxon>
    </lineage>
</organism>
<comment type="caution">
    <text evidence="2">The sequence shown here is derived from an EMBL/GenBank/DDBJ whole genome shotgun (WGS) entry which is preliminary data.</text>
</comment>
<dbReference type="OrthoDB" id="4167490at2759"/>
<dbReference type="AlphaFoldDB" id="A0A3R7JLM9"/>
<reference evidence="2 3" key="1">
    <citation type="submission" date="2018-08" db="EMBL/GenBank/DDBJ databases">
        <title>Draft genome sequences of two Aspergillus turcosus clinical strains isolated from bronchoalveolar lavage fluid: one azole-susceptible and the other azole-resistant.</title>
        <authorList>
            <person name="Parent-Michaud M."/>
            <person name="Dufresne P.J."/>
            <person name="Fournier E."/>
            <person name="Martineau C."/>
            <person name="Moreira S."/>
            <person name="Perkins V."/>
            <person name="De Repentigny L."/>
            <person name="Dufresne S.F."/>
        </authorList>
    </citation>
    <scope>NUCLEOTIDE SEQUENCE [LARGE SCALE GENOMIC DNA]</scope>
    <source>
        <strain evidence="2">HMR AF 1038</strain>
    </source>
</reference>
<dbReference type="EMBL" id="NIDN02000004">
    <property type="protein sequence ID" value="RLM01558.1"/>
    <property type="molecule type" value="Genomic_DNA"/>
</dbReference>
<name>A0A3R7JLM9_9EURO</name>
<protein>
    <submittedName>
        <fullName evidence="2">Uncharacterized protein</fullName>
    </submittedName>
</protein>
<evidence type="ECO:0000313" key="3">
    <source>
        <dbReference type="Proteomes" id="UP000215289"/>
    </source>
</evidence>